<dbReference type="PANTHER" id="PTHR22604:SF105">
    <property type="entry name" value="TRANS-1,2-DIHYDROBENZENE-1,2-DIOL DEHYDROGENASE"/>
    <property type="match status" value="1"/>
</dbReference>
<keyword evidence="8" id="KW-1185">Reference proteome</keyword>
<evidence type="ECO:0000313" key="8">
    <source>
        <dbReference type="Proteomes" id="UP001197093"/>
    </source>
</evidence>
<feature type="domain" description="Gfo/Idh/MocA-like oxidoreductase N-terminal" evidence="6">
    <location>
        <begin position="12"/>
        <end position="61"/>
    </location>
</feature>
<dbReference type="Proteomes" id="UP001197093">
    <property type="component" value="Unassembled WGS sequence"/>
</dbReference>
<dbReference type="SUPFAM" id="SSF51735">
    <property type="entry name" value="NAD(P)-binding Rossmann-fold domains"/>
    <property type="match status" value="1"/>
</dbReference>
<evidence type="ECO:0000256" key="2">
    <source>
        <dbReference type="ARBA" id="ARBA00023002"/>
    </source>
</evidence>
<evidence type="ECO:0000256" key="5">
    <source>
        <dbReference type="ARBA" id="ARBA00049233"/>
    </source>
</evidence>
<comment type="catalytic activity">
    <reaction evidence="5">
        <text>D-xylose + NADP(+) = D-xylono-1,5-lactone + NADPH + H(+)</text>
        <dbReference type="Rhea" id="RHEA:22000"/>
        <dbReference type="ChEBI" id="CHEBI:15378"/>
        <dbReference type="ChEBI" id="CHEBI:15867"/>
        <dbReference type="ChEBI" id="CHEBI:53455"/>
        <dbReference type="ChEBI" id="CHEBI:57783"/>
        <dbReference type="ChEBI" id="CHEBI:58349"/>
        <dbReference type="EC" id="1.1.1.179"/>
    </reaction>
</comment>
<comment type="caution">
    <text evidence="7">The sequence shown here is derived from an EMBL/GenBank/DDBJ whole genome shotgun (WGS) entry which is preliminary data.</text>
</comment>
<dbReference type="InterPro" id="IPR000683">
    <property type="entry name" value="Gfo/Idh/MocA-like_OxRdtase_N"/>
</dbReference>
<dbReference type="Pfam" id="PF01408">
    <property type="entry name" value="GFO_IDH_MocA"/>
    <property type="match status" value="1"/>
</dbReference>
<dbReference type="GO" id="GO:0000166">
    <property type="term" value="F:nucleotide binding"/>
    <property type="evidence" value="ECO:0007669"/>
    <property type="project" value="InterPro"/>
</dbReference>
<sequence>MAFSLELVSRPLLDDPSIDAVYIPLLNGLHCEWALKALAKSKHVLLEKPSVSNAAEAELLFHSPLLEQPNAPVLLEAFHYSFHPARQHFLTLIDPANVAHARCTASVPALVFPKDDIRFQYDLAGGTMMDRRSRQKRKC</sequence>
<dbReference type="AlphaFoldDB" id="A0AAD4HWS1"/>
<dbReference type="GO" id="GO:0047837">
    <property type="term" value="F:D-xylose 1-dehydrogenase (NADP+) activity"/>
    <property type="evidence" value="ECO:0007669"/>
    <property type="project" value="UniProtKB-EC"/>
</dbReference>
<dbReference type="Gene3D" id="3.40.50.720">
    <property type="entry name" value="NAD(P)-binding Rossmann-like Domain"/>
    <property type="match status" value="1"/>
</dbReference>
<evidence type="ECO:0000256" key="1">
    <source>
        <dbReference type="ARBA" id="ARBA00010928"/>
    </source>
</evidence>
<organism evidence="7 8">
    <name type="scientific">Staphylotrichum longicolle</name>
    <dbReference type="NCBI Taxonomy" id="669026"/>
    <lineage>
        <taxon>Eukaryota</taxon>
        <taxon>Fungi</taxon>
        <taxon>Dikarya</taxon>
        <taxon>Ascomycota</taxon>
        <taxon>Pezizomycotina</taxon>
        <taxon>Sordariomycetes</taxon>
        <taxon>Sordariomycetidae</taxon>
        <taxon>Sordariales</taxon>
        <taxon>Chaetomiaceae</taxon>
        <taxon>Staphylotrichum</taxon>
    </lineage>
</organism>
<dbReference type="PANTHER" id="PTHR22604">
    <property type="entry name" value="OXIDOREDUCTASES"/>
    <property type="match status" value="1"/>
</dbReference>
<dbReference type="EMBL" id="JAHCVI010000003">
    <property type="protein sequence ID" value="KAG7287222.1"/>
    <property type="molecule type" value="Genomic_DNA"/>
</dbReference>
<dbReference type="InterPro" id="IPR036291">
    <property type="entry name" value="NAD(P)-bd_dom_sf"/>
</dbReference>
<dbReference type="InterPro" id="IPR050984">
    <property type="entry name" value="Gfo/Idh/MocA_domain"/>
</dbReference>
<protein>
    <recommendedName>
        <fullName evidence="3">D-xylose 1-dehydrogenase (NADP(+), D-xylono-1,5-lactone-forming)</fullName>
        <ecNumber evidence="3">1.1.1.179</ecNumber>
    </recommendedName>
    <alternativeName>
        <fullName evidence="4">D-xylose-NADP dehydrogenase</fullName>
    </alternativeName>
</protein>
<accession>A0AAD4HWS1</accession>
<dbReference type="EC" id="1.1.1.179" evidence="3"/>
<dbReference type="Gene3D" id="3.30.360.10">
    <property type="entry name" value="Dihydrodipicolinate Reductase, domain 2"/>
    <property type="match status" value="1"/>
</dbReference>
<evidence type="ECO:0000256" key="3">
    <source>
        <dbReference type="ARBA" id="ARBA00038984"/>
    </source>
</evidence>
<keyword evidence="2" id="KW-0560">Oxidoreductase</keyword>
<evidence type="ECO:0000256" key="4">
    <source>
        <dbReference type="ARBA" id="ARBA00042988"/>
    </source>
</evidence>
<evidence type="ECO:0000313" key="7">
    <source>
        <dbReference type="EMBL" id="KAG7287222.1"/>
    </source>
</evidence>
<proteinExistence type="inferred from homology"/>
<reference evidence="7" key="1">
    <citation type="submission" date="2023-02" db="EMBL/GenBank/DDBJ databases">
        <authorList>
            <person name="Palmer J.M."/>
        </authorList>
    </citation>
    <scope>NUCLEOTIDE SEQUENCE</scope>
    <source>
        <strain evidence="7">FW57</strain>
    </source>
</reference>
<comment type="similarity">
    <text evidence="1">Belongs to the Gfo/Idh/MocA family.</text>
</comment>
<evidence type="ECO:0000259" key="6">
    <source>
        <dbReference type="Pfam" id="PF01408"/>
    </source>
</evidence>
<name>A0AAD4HWS1_9PEZI</name>
<gene>
    <name evidence="7" type="ORF">NEMBOFW57_006728</name>
</gene>